<feature type="compositionally biased region" description="Polar residues" evidence="1">
    <location>
        <begin position="56"/>
        <end position="65"/>
    </location>
</feature>
<gene>
    <name evidence="2" type="ORF">NCTC10696_00332</name>
</gene>
<evidence type="ECO:0000313" key="2">
    <source>
        <dbReference type="EMBL" id="VTQ88178.1"/>
    </source>
</evidence>
<proteinExistence type="predicted"/>
<dbReference type="Proteomes" id="UP000306562">
    <property type="component" value="Chromosome"/>
</dbReference>
<sequence length="72" mass="7565">MKIKAVWGFVGNATLLGAESTTVKAGQVFGEVDDEYAHTLIGKGLAEEVDDDGKTKSTAPKQSKSAAPKENK</sequence>
<feature type="region of interest" description="Disordered" evidence="1">
    <location>
        <begin position="47"/>
        <end position="72"/>
    </location>
</feature>
<dbReference type="EMBL" id="LR590482">
    <property type="protein sequence ID" value="VTQ88178.1"/>
    <property type="molecule type" value="Genomic_DNA"/>
</dbReference>
<accession>A0AAX3HZT6</accession>
<evidence type="ECO:0000256" key="1">
    <source>
        <dbReference type="SAM" id="MobiDB-lite"/>
    </source>
</evidence>
<name>A0AAX3HZT6_9PSED</name>
<dbReference type="RefSeq" id="WP_057024702.1">
    <property type="nucleotide sequence ID" value="NZ_CBCSGQ010000022.1"/>
</dbReference>
<evidence type="ECO:0000313" key="3">
    <source>
        <dbReference type="Proteomes" id="UP000306562"/>
    </source>
</evidence>
<organism evidence="2 3">
    <name type="scientific">Pseudomonas synxantha</name>
    <dbReference type="NCBI Taxonomy" id="47883"/>
    <lineage>
        <taxon>Bacteria</taxon>
        <taxon>Pseudomonadati</taxon>
        <taxon>Pseudomonadota</taxon>
        <taxon>Gammaproteobacteria</taxon>
        <taxon>Pseudomonadales</taxon>
        <taxon>Pseudomonadaceae</taxon>
        <taxon>Pseudomonas</taxon>
    </lineage>
</organism>
<dbReference type="InterPro" id="IPR055726">
    <property type="entry name" value="DUF7302"/>
</dbReference>
<reference evidence="2 3" key="1">
    <citation type="submission" date="2019-05" db="EMBL/GenBank/DDBJ databases">
        <authorList>
            <consortium name="Pathogen Informatics"/>
        </authorList>
    </citation>
    <scope>NUCLEOTIDE SEQUENCE [LARGE SCALE GENOMIC DNA]</scope>
    <source>
        <strain evidence="2 3">NCTC10696</strain>
    </source>
</reference>
<protein>
    <submittedName>
        <fullName evidence="2">Uncharacterized protein</fullName>
    </submittedName>
</protein>
<dbReference type="AlphaFoldDB" id="A0AAX3HZT6"/>
<dbReference type="Pfam" id="PF23976">
    <property type="entry name" value="DUF7302"/>
    <property type="match status" value="1"/>
</dbReference>